<reference evidence="3 4" key="1">
    <citation type="submission" date="2020-04" db="EMBL/GenBank/DDBJ databases">
        <authorList>
            <person name="De Canck E."/>
        </authorList>
    </citation>
    <scope>NUCLEOTIDE SEQUENCE [LARGE SCALE GENOMIC DNA]</scope>
    <source>
        <strain evidence="3 4">LMG 3328</strain>
    </source>
</reference>
<evidence type="ECO:0000256" key="2">
    <source>
        <dbReference type="SAM" id="Phobius"/>
    </source>
</evidence>
<protein>
    <submittedName>
        <fullName evidence="3">Uncharacterized protein</fullName>
    </submittedName>
</protein>
<dbReference type="AlphaFoldDB" id="A0A6S7ELW2"/>
<keyword evidence="2" id="KW-0472">Membrane</keyword>
<feature type="compositionally biased region" description="Low complexity" evidence="1">
    <location>
        <begin position="70"/>
        <end position="131"/>
    </location>
</feature>
<gene>
    <name evidence="3" type="ORF">LMG3328_04721</name>
</gene>
<feature type="compositionally biased region" description="Low complexity" evidence="1">
    <location>
        <begin position="138"/>
        <end position="161"/>
    </location>
</feature>
<dbReference type="Proteomes" id="UP000494122">
    <property type="component" value="Unassembled WGS sequence"/>
</dbReference>
<feature type="transmembrane region" description="Helical" evidence="2">
    <location>
        <begin position="21"/>
        <end position="41"/>
    </location>
</feature>
<sequence length="237" mass="23724">MLSFGAGAARMPPTVGRRRAIAWWAAGLSCALHLALAWLAWRAPAPQGPPPLARRDALFVDLLSQSLASAPARSSAPASSSAGPGLSEPPAARVSPASSKSAPPAAAPVVPSSGAARPAGPRARPGATSTPAAPPRPTTAMPAITPGSSATLPSAPSAAPARDFRWRAEDAAAQGAPHARGEPRVNLAPKAAAEPSALARGIAQSARPPCREAHAHMGLLAAPLLLADALRGDGCKW</sequence>
<organism evidence="3 4">
    <name type="scientific">Achromobacter ruhlandii</name>
    <dbReference type="NCBI Taxonomy" id="72557"/>
    <lineage>
        <taxon>Bacteria</taxon>
        <taxon>Pseudomonadati</taxon>
        <taxon>Pseudomonadota</taxon>
        <taxon>Betaproteobacteria</taxon>
        <taxon>Burkholderiales</taxon>
        <taxon>Alcaligenaceae</taxon>
        <taxon>Achromobacter</taxon>
    </lineage>
</organism>
<accession>A0A6S7ELW2</accession>
<evidence type="ECO:0000313" key="4">
    <source>
        <dbReference type="Proteomes" id="UP000494122"/>
    </source>
</evidence>
<dbReference type="EMBL" id="CADILE010000015">
    <property type="protein sequence ID" value="CAB3909541.1"/>
    <property type="molecule type" value="Genomic_DNA"/>
</dbReference>
<evidence type="ECO:0000256" key="1">
    <source>
        <dbReference type="SAM" id="MobiDB-lite"/>
    </source>
</evidence>
<name>A0A6S7ELW2_9BURK</name>
<keyword evidence="2" id="KW-0812">Transmembrane</keyword>
<keyword evidence="2" id="KW-1133">Transmembrane helix</keyword>
<evidence type="ECO:0000313" key="3">
    <source>
        <dbReference type="EMBL" id="CAB3909541.1"/>
    </source>
</evidence>
<feature type="region of interest" description="Disordered" evidence="1">
    <location>
        <begin position="70"/>
        <end position="161"/>
    </location>
</feature>
<proteinExistence type="predicted"/>